<dbReference type="EMBL" id="MFSU01000076">
    <property type="protein sequence ID" value="OGI46705.1"/>
    <property type="molecule type" value="Genomic_DNA"/>
</dbReference>
<accession>A0A1F6TNN3</accession>
<dbReference type="AlphaFoldDB" id="A0A1F6TNN3"/>
<evidence type="ECO:0000313" key="1">
    <source>
        <dbReference type="EMBL" id="OGI46705.1"/>
    </source>
</evidence>
<dbReference type="CDD" id="cd02440">
    <property type="entry name" value="AdoMet_MTases"/>
    <property type="match status" value="1"/>
</dbReference>
<dbReference type="SUPFAM" id="SSF53335">
    <property type="entry name" value="S-adenosyl-L-methionine-dependent methyltransferases"/>
    <property type="match status" value="1"/>
</dbReference>
<dbReference type="STRING" id="1817760.A2151_06135"/>
<proteinExistence type="predicted"/>
<sequence>MTFDTASISADAARQLRDFQARIAGIPYERKGVLFSEMFFLYLCAQRVAPRRVLESGRARGQSTLLLSVLFPDIPIVSLEHDPGSPDVAVANERLRGRERVDLRFGDATRILPAEVREGDVVLIDGPKGFRGLRLALRLLATGRPALVFVHDCGVGIAERSFLDRHVPGAIYSDSIEFARIARVLDATCWAGMPADRCFEGDRAPLAYGYGLACLPRNPAVPYRWLLVRAGIDGFLHRHSTAADAPQ</sequence>
<protein>
    <recommendedName>
        <fullName evidence="3">Class I SAM-dependent methyltransferase</fullName>
    </recommendedName>
</protein>
<dbReference type="Gene3D" id="3.40.50.150">
    <property type="entry name" value="Vaccinia Virus protein VP39"/>
    <property type="match status" value="1"/>
</dbReference>
<reference evidence="1 2" key="1">
    <citation type="journal article" date="2016" name="Nat. Commun.">
        <title>Thousands of microbial genomes shed light on interconnected biogeochemical processes in an aquifer system.</title>
        <authorList>
            <person name="Anantharaman K."/>
            <person name="Brown C.T."/>
            <person name="Hug L.A."/>
            <person name="Sharon I."/>
            <person name="Castelle C.J."/>
            <person name="Probst A.J."/>
            <person name="Thomas B.C."/>
            <person name="Singh A."/>
            <person name="Wilkins M.J."/>
            <person name="Karaoz U."/>
            <person name="Brodie E.L."/>
            <person name="Williams K.H."/>
            <person name="Hubbard S.S."/>
            <person name="Banfield J.F."/>
        </authorList>
    </citation>
    <scope>NUCLEOTIDE SEQUENCE [LARGE SCALE GENOMIC DNA]</scope>
</reference>
<organism evidence="1 2">
    <name type="scientific">Candidatus Muproteobacteria bacterium RBG_16_65_34</name>
    <dbReference type="NCBI Taxonomy" id="1817760"/>
    <lineage>
        <taxon>Bacteria</taxon>
        <taxon>Pseudomonadati</taxon>
        <taxon>Pseudomonadota</taxon>
        <taxon>Candidatus Muproteobacteria</taxon>
    </lineage>
</organism>
<name>A0A1F6TNN3_9PROT</name>
<comment type="caution">
    <text evidence="1">The sequence shown here is derived from an EMBL/GenBank/DDBJ whole genome shotgun (WGS) entry which is preliminary data.</text>
</comment>
<dbReference type="Proteomes" id="UP000178885">
    <property type="component" value="Unassembled WGS sequence"/>
</dbReference>
<evidence type="ECO:0000313" key="2">
    <source>
        <dbReference type="Proteomes" id="UP000178885"/>
    </source>
</evidence>
<dbReference type="InterPro" id="IPR029063">
    <property type="entry name" value="SAM-dependent_MTases_sf"/>
</dbReference>
<gene>
    <name evidence="1" type="ORF">A2151_06135</name>
</gene>
<evidence type="ECO:0008006" key="3">
    <source>
        <dbReference type="Google" id="ProtNLM"/>
    </source>
</evidence>